<protein>
    <recommendedName>
        <fullName evidence="2">ATP-grasp domain-containing protein</fullName>
    </recommendedName>
</protein>
<dbReference type="AlphaFoldDB" id="A0A1F6WV06"/>
<evidence type="ECO:0000313" key="3">
    <source>
        <dbReference type="EMBL" id="OGI85733.1"/>
    </source>
</evidence>
<name>A0A1F6WV06_9BACT</name>
<dbReference type="GO" id="GO:0005524">
    <property type="term" value="F:ATP binding"/>
    <property type="evidence" value="ECO:0007669"/>
    <property type="project" value="UniProtKB-UniRule"/>
</dbReference>
<feature type="domain" description="ATP-grasp" evidence="2">
    <location>
        <begin position="138"/>
        <end position="389"/>
    </location>
</feature>
<dbReference type="Proteomes" id="UP000176187">
    <property type="component" value="Unassembled WGS sequence"/>
</dbReference>
<sequence>MKHCKDCEPAQEIHAIAYLSVVLGWIDQPFFNLMEHLFKHTSEELADKITLPFFNLMVFLRLGRFSYKPDEKDTWRTKCFWEEAMRRGIKMKEFHLGPIRDGFVVEYKGKTITFDGLPRPGLKESPALKWMDNKGIMKEKFKKEGLPVADGGVAWSKSGALAIFNRLQKPIITKPNLGSRSRHTMIHINTPEDLLVGFKKAKKLSPLVIVEEELRGYLFRGTLIGGKLAGVVKRDQPEVIGDGINTLRELMEEENKRPQRKGPIFHKIIVDKETEIELKRESIMMDDIPEKGRIVTFSQKTSRGCGGTTTEVTEITHPENVKMLEHVAKFLNDPLIGVDFIMEDITKSWREEQYSGIIECNSLPFIDLHHYPLFGKSKNIAGFLWDLVMPESKI</sequence>
<comment type="caution">
    <text evidence="3">The sequence shown here is derived from an EMBL/GenBank/DDBJ whole genome shotgun (WGS) entry which is preliminary data.</text>
</comment>
<keyword evidence="1" id="KW-0067">ATP-binding</keyword>
<dbReference type="InterPro" id="IPR011761">
    <property type="entry name" value="ATP-grasp"/>
</dbReference>
<reference evidence="3 4" key="1">
    <citation type="journal article" date="2016" name="Nat. Commun.">
        <title>Thousands of microbial genomes shed light on interconnected biogeochemical processes in an aquifer system.</title>
        <authorList>
            <person name="Anantharaman K."/>
            <person name="Brown C.T."/>
            <person name="Hug L.A."/>
            <person name="Sharon I."/>
            <person name="Castelle C.J."/>
            <person name="Probst A.J."/>
            <person name="Thomas B.C."/>
            <person name="Singh A."/>
            <person name="Wilkins M.J."/>
            <person name="Karaoz U."/>
            <person name="Brodie E.L."/>
            <person name="Williams K.H."/>
            <person name="Hubbard S.S."/>
            <person name="Banfield J.F."/>
        </authorList>
    </citation>
    <scope>NUCLEOTIDE SEQUENCE [LARGE SCALE GENOMIC DNA]</scope>
</reference>
<proteinExistence type="predicted"/>
<gene>
    <name evidence="3" type="ORF">A3A05_03220</name>
</gene>
<evidence type="ECO:0000313" key="4">
    <source>
        <dbReference type="Proteomes" id="UP000176187"/>
    </source>
</evidence>
<organism evidence="3 4">
    <name type="scientific">Candidatus Nomurabacteria bacterium RIFCSPLOWO2_01_FULL_41_12</name>
    <dbReference type="NCBI Taxonomy" id="1801774"/>
    <lineage>
        <taxon>Bacteria</taxon>
        <taxon>Candidatus Nomuraibacteriota</taxon>
    </lineage>
</organism>
<dbReference type="STRING" id="1801774.A3A05_03220"/>
<dbReference type="Gene3D" id="3.30.470.20">
    <property type="entry name" value="ATP-grasp fold, B domain"/>
    <property type="match status" value="2"/>
</dbReference>
<dbReference type="GO" id="GO:0046872">
    <property type="term" value="F:metal ion binding"/>
    <property type="evidence" value="ECO:0007669"/>
    <property type="project" value="InterPro"/>
</dbReference>
<dbReference type="EMBL" id="MFUY01000024">
    <property type="protein sequence ID" value="OGI85733.1"/>
    <property type="molecule type" value="Genomic_DNA"/>
</dbReference>
<accession>A0A1F6WV06</accession>
<dbReference type="SUPFAM" id="SSF56059">
    <property type="entry name" value="Glutathione synthetase ATP-binding domain-like"/>
    <property type="match status" value="1"/>
</dbReference>
<dbReference type="PROSITE" id="PS50975">
    <property type="entry name" value="ATP_GRASP"/>
    <property type="match status" value="1"/>
</dbReference>
<evidence type="ECO:0000256" key="1">
    <source>
        <dbReference type="PROSITE-ProRule" id="PRU00409"/>
    </source>
</evidence>
<keyword evidence="1" id="KW-0547">Nucleotide-binding</keyword>
<evidence type="ECO:0000259" key="2">
    <source>
        <dbReference type="PROSITE" id="PS50975"/>
    </source>
</evidence>